<evidence type="ECO:0000256" key="4">
    <source>
        <dbReference type="PROSITE-ProRule" id="PRU00024"/>
    </source>
</evidence>
<dbReference type="InterPro" id="IPR013083">
    <property type="entry name" value="Znf_RING/FYVE/PHD"/>
</dbReference>
<dbReference type="SMART" id="SM00336">
    <property type="entry name" value="BBOX"/>
    <property type="match status" value="2"/>
</dbReference>
<keyword evidence="3" id="KW-0862">Zinc</keyword>
<dbReference type="PANTHER" id="PTHR24099">
    <property type="entry name" value="E3 UBIQUITIN-PROTEIN LIGASE TRIM36-RELATED"/>
    <property type="match status" value="1"/>
</dbReference>
<feature type="compositionally biased region" description="Low complexity" evidence="5">
    <location>
        <begin position="217"/>
        <end position="228"/>
    </location>
</feature>
<evidence type="ECO:0000256" key="5">
    <source>
        <dbReference type="SAM" id="MobiDB-lite"/>
    </source>
</evidence>
<feature type="region of interest" description="Disordered" evidence="5">
    <location>
        <begin position="202"/>
        <end position="231"/>
    </location>
</feature>
<feature type="region of interest" description="Disordered" evidence="5">
    <location>
        <begin position="141"/>
        <end position="162"/>
    </location>
</feature>
<accession>A0ABP0F6I4</accession>
<dbReference type="Gene3D" id="2.60.120.920">
    <property type="match status" value="1"/>
</dbReference>
<evidence type="ECO:0000256" key="2">
    <source>
        <dbReference type="ARBA" id="ARBA00022771"/>
    </source>
</evidence>
<dbReference type="PROSITE" id="PS50119">
    <property type="entry name" value="ZF_BBOX"/>
    <property type="match status" value="1"/>
</dbReference>
<comment type="caution">
    <text evidence="7">The sequence shown here is derived from an EMBL/GenBank/DDBJ whole genome shotgun (WGS) entry which is preliminary data.</text>
</comment>
<dbReference type="Gene3D" id="3.30.40.10">
    <property type="entry name" value="Zinc/RING finger domain, C3HC4 (zinc finger)"/>
    <property type="match status" value="1"/>
</dbReference>
<dbReference type="Pfam" id="PF00643">
    <property type="entry name" value="zf-B_box"/>
    <property type="match status" value="1"/>
</dbReference>
<dbReference type="Pfam" id="PF13445">
    <property type="entry name" value="zf-RING_UBOX"/>
    <property type="match status" value="1"/>
</dbReference>
<keyword evidence="2 4" id="KW-0863">Zinc-finger</keyword>
<evidence type="ECO:0000259" key="6">
    <source>
        <dbReference type="PROSITE" id="PS50119"/>
    </source>
</evidence>
<dbReference type="SUPFAM" id="SSF57845">
    <property type="entry name" value="B-box zinc-binding domain"/>
    <property type="match status" value="1"/>
</dbReference>
<dbReference type="InterPro" id="IPR043136">
    <property type="entry name" value="B30.2/SPRY_sf"/>
</dbReference>
<feature type="domain" description="B box-type" evidence="6">
    <location>
        <begin position="350"/>
        <end position="392"/>
    </location>
</feature>
<dbReference type="InterPro" id="IPR050617">
    <property type="entry name" value="E3_ligase_FN3/SPRY"/>
</dbReference>
<dbReference type="SMART" id="SM00184">
    <property type="entry name" value="RING"/>
    <property type="match status" value="1"/>
</dbReference>
<name>A0ABP0F6I4_CLALP</name>
<organism evidence="7 8">
    <name type="scientific">Clavelina lepadiformis</name>
    <name type="common">Light-bulb sea squirt</name>
    <name type="synonym">Ascidia lepadiformis</name>
    <dbReference type="NCBI Taxonomy" id="159417"/>
    <lineage>
        <taxon>Eukaryota</taxon>
        <taxon>Metazoa</taxon>
        <taxon>Chordata</taxon>
        <taxon>Tunicata</taxon>
        <taxon>Ascidiacea</taxon>
        <taxon>Aplousobranchia</taxon>
        <taxon>Clavelinidae</taxon>
        <taxon>Clavelina</taxon>
    </lineage>
</organism>
<dbReference type="InterPro" id="IPR013320">
    <property type="entry name" value="ConA-like_dom_sf"/>
</dbReference>
<evidence type="ECO:0000313" key="7">
    <source>
        <dbReference type="EMBL" id="CAK8673698.1"/>
    </source>
</evidence>
<dbReference type="SUPFAM" id="SSF57850">
    <property type="entry name" value="RING/U-box"/>
    <property type="match status" value="1"/>
</dbReference>
<dbReference type="SUPFAM" id="SSF49899">
    <property type="entry name" value="Concanavalin A-like lectins/glucanases"/>
    <property type="match status" value="1"/>
</dbReference>
<evidence type="ECO:0000313" key="8">
    <source>
        <dbReference type="Proteomes" id="UP001642483"/>
    </source>
</evidence>
<proteinExistence type="predicted"/>
<dbReference type="EMBL" id="CAWYQH010000002">
    <property type="protein sequence ID" value="CAK8673698.1"/>
    <property type="molecule type" value="Genomic_DNA"/>
</dbReference>
<dbReference type="Proteomes" id="UP001642483">
    <property type="component" value="Unassembled WGS sequence"/>
</dbReference>
<dbReference type="InterPro" id="IPR001841">
    <property type="entry name" value="Znf_RING"/>
</dbReference>
<keyword evidence="1" id="KW-0479">Metal-binding</keyword>
<evidence type="ECO:0000256" key="1">
    <source>
        <dbReference type="ARBA" id="ARBA00022723"/>
    </source>
</evidence>
<gene>
    <name evidence="7" type="ORF">CVLEPA_LOCUS3462</name>
</gene>
<dbReference type="CDD" id="cd19807">
    <property type="entry name" value="Bbox1_TRIM36-like"/>
    <property type="match status" value="1"/>
</dbReference>
<sequence length="775" mass="86302">MLGAFKTWALGQRSGKYAPFTTATNTDKNDANNSVFLIAHSKQSSVDKEDYKEMEMRTYGHLLCCPLCEELFTHPVLLPCQHSLCYGCARAQLLSSEENDEIADMLTSSLMLRKNSDSDLGIRATLLPESSPIMRKFLPLTHGASPRSMTSGTDALPKSSKLDDSTIVSSTNCVHFEADAGFQGNSPRPNKLTKVFTPSRVTSSSYSSTFKHPSKPSTLRRSNSTSSLARKANMRHRYQQQQNIGSIKQSRASNLFCPTCEKKVDLGKQGISGLFRNFALESIVEKFRSAAKAAVAVRCGYCKPPAADATKSCLDCKLSYCNECFKAVHIWGTKKARHGYIGPTNNFTRPKVLLCPEHSNEVSMYCNKCKKSVCRMCKLGGGSHVNHSVSSAKSAYRESKERLYEDLAILKTKREAVDAKIETLGEAFKTLEQSEAQTREKIYSSLDDMHRLLEKKRNDLLAKTDAEMREKELVLRQEMQRQQKNLMSASIASFAEEVLKETEPSFFLQTSLMVELKLKEAIEQLSDNRDAAELTLNSPAMILDVDCVKTQLSNIDFISLNSDKNIDQGINGKETDQREDFSKDQHIRFHWVPTEQGQCIIIDDNARTAKIKQPQARPCVVKGNTPLYNGKHYWEISVTTEASDQIIVGVCNLPSDEKLHGSISRKSSGAFLRVSPATACQLSEEWIENNLTSISDVNPIFHLPDHPYPNTPIGTHSFIVGISVDIHADHGLARFYDVSADDKSNRKLCFEKSFKGSPPFLPLVVVSGQATLKVV</sequence>
<dbReference type="Pfam" id="PF22586">
    <property type="entry name" value="ANCHR-like_BBOX"/>
    <property type="match status" value="1"/>
</dbReference>
<keyword evidence="8" id="KW-1185">Reference proteome</keyword>
<protein>
    <recommendedName>
        <fullName evidence="6">B box-type domain-containing protein</fullName>
    </recommendedName>
</protein>
<dbReference type="Gene3D" id="3.30.160.60">
    <property type="entry name" value="Classic Zinc Finger"/>
    <property type="match status" value="1"/>
</dbReference>
<dbReference type="InterPro" id="IPR027370">
    <property type="entry name" value="Znf-RING_euk"/>
</dbReference>
<evidence type="ECO:0000256" key="3">
    <source>
        <dbReference type="ARBA" id="ARBA00022833"/>
    </source>
</evidence>
<reference evidence="7 8" key="1">
    <citation type="submission" date="2024-02" db="EMBL/GenBank/DDBJ databases">
        <authorList>
            <person name="Daric V."/>
            <person name="Darras S."/>
        </authorList>
    </citation>
    <scope>NUCLEOTIDE SEQUENCE [LARGE SCALE GENOMIC DNA]</scope>
</reference>
<dbReference type="Gene3D" id="4.10.830.40">
    <property type="match status" value="1"/>
</dbReference>
<dbReference type="PANTHER" id="PTHR24099:SF26">
    <property type="entry name" value="E3 UBIQUITIN-PROTEIN LIGASE TRIM36-LIKE ISOFORM X1"/>
    <property type="match status" value="1"/>
</dbReference>
<dbReference type="InterPro" id="IPR000315">
    <property type="entry name" value="Znf_B-box"/>
</dbReference>